<dbReference type="PANTHER" id="PTHR37299:SF1">
    <property type="entry name" value="STAGE 0 SPORULATION PROTEIN A HOMOLOG"/>
    <property type="match status" value="1"/>
</dbReference>
<organism evidence="2 3">
    <name type="scientific">Streptococcus sanguinis</name>
    <dbReference type="NCBI Taxonomy" id="1305"/>
    <lineage>
        <taxon>Bacteria</taxon>
        <taxon>Bacillati</taxon>
        <taxon>Bacillota</taxon>
        <taxon>Bacilli</taxon>
        <taxon>Lactobacillales</taxon>
        <taxon>Streptococcaceae</taxon>
        <taxon>Streptococcus</taxon>
    </lineage>
</organism>
<dbReference type="Gene3D" id="2.40.50.1020">
    <property type="entry name" value="LytTr DNA-binding domain"/>
    <property type="match status" value="1"/>
</dbReference>
<reference evidence="2 3" key="1">
    <citation type="submission" date="2018-11" db="EMBL/GenBank/DDBJ databases">
        <title>Species Designations Belie Phenotypic and Genotypic Heterogeneity in Oral Streptococci.</title>
        <authorList>
            <person name="Velsko I."/>
        </authorList>
    </citation>
    <scope>NUCLEOTIDE SEQUENCE [LARGE SCALE GENOMIC DNA]</scope>
    <source>
        <strain evidence="2 3">BCC37</strain>
    </source>
</reference>
<accession>A0AB74DS22</accession>
<dbReference type="AlphaFoldDB" id="A0AB74DS22"/>
<dbReference type="PANTHER" id="PTHR37299">
    <property type="entry name" value="TRANSCRIPTIONAL REGULATOR-RELATED"/>
    <property type="match status" value="1"/>
</dbReference>
<dbReference type="GO" id="GO:0000156">
    <property type="term" value="F:phosphorelay response regulator activity"/>
    <property type="evidence" value="ECO:0007669"/>
    <property type="project" value="InterPro"/>
</dbReference>
<comment type="caution">
    <text evidence="2">The sequence shown here is derived from an EMBL/GenBank/DDBJ whole genome shotgun (WGS) entry which is preliminary data.</text>
</comment>
<evidence type="ECO:0000313" key="2">
    <source>
        <dbReference type="EMBL" id="RSI54204.1"/>
    </source>
</evidence>
<dbReference type="InterPro" id="IPR007492">
    <property type="entry name" value="LytTR_DNA-bd_dom"/>
</dbReference>
<evidence type="ECO:0000313" key="3">
    <source>
        <dbReference type="Proteomes" id="UP000280406"/>
    </source>
</evidence>
<evidence type="ECO:0000259" key="1">
    <source>
        <dbReference type="PROSITE" id="PS50930"/>
    </source>
</evidence>
<sequence>MQAKFETDPTISSKDPLVVVKADQLAAEAKAILDYLEQYKAGPTGVLPIKSDDKLVMLKTEDIILADINQTTLMIYSRDGIYHTTETLTHFQQRISSSNFIQVSRHAVINIDHLESLSDSFSGNMTAKLTNQIKTEVSRRYVKLLMEYLGI</sequence>
<dbReference type="SMART" id="SM00850">
    <property type="entry name" value="LytTR"/>
    <property type="match status" value="1"/>
</dbReference>
<feature type="domain" description="HTH LytTR-type" evidence="1">
    <location>
        <begin position="47"/>
        <end position="151"/>
    </location>
</feature>
<dbReference type="InterPro" id="IPR046947">
    <property type="entry name" value="LytR-like"/>
</dbReference>
<dbReference type="Proteomes" id="UP000280406">
    <property type="component" value="Unassembled WGS sequence"/>
</dbReference>
<name>A0AB74DS22_STRSA</name>
<dbReference type="GO" id="GO:0003677">
    <property type="term" value="F:DNA binding"/>
    <property type="evidence" value="ECO:0007669"/>
    <property type="project" value="InterPro"/>
</dbReference>
<dbReference type="Pfam" id="PF04397">
    <property type="entry name" value="LytTR"/>
    <property type="match status" value="1"/>
</dbReference>
<gene>
    <name evidence="2" type="primary">lytR_1</name>
    <name evidence="2" type="ORF">D8869_01475</name>
</gene>
<dbReference type="RefSeq" id="WP_125336704.1">
    <property type="nucleotide sequence ID" value="NZ_CP076615.1"/>
</dbReference>
<dbReference type="PROSITE" id="PS50930">
    <property type="entry name" value="HTH_LYTTR"/>
    <property type="match status" value="1"/>
</dbReference>
<proteinExistence type="predicted"/>
<dbReference type="EMBL" id="RJND01000001">
    <property type="protein sequence ID" value="RSI54204.1"/>
    <property type="molecule type" value="Genomic_DNA"/>
</dbReference>
<protein>
    <submittedName>
        <fullName evidence="2">Sensory transduction protein LytR</fullName>
    </submittedName>
</protein>